<dbReference type="InterPro" id="IPR005595">
    <property type="entry name" value="TRAP_alpha"/>
</dbReference>
<keyword evidence="5 14" id="KW-0732">Signal</keyword>
<feature type="transmembrane region" description="Helical" evidence="13">
    <location>
        <begin position="205"/>
        <end position="226"/>
    </location>
</feature>
<keyword evidence="6" id="KW-0256">Endoplasmic reticulum</keyword>
<evidence type="ECO:0000256" key="12">
    <source>
        <dbReference type="SAM" id="MobiDB-lite"/>
    </source>
</evidence>
<reference evidence="15" key="1">
    <citation type="submission" date="2017-01" db="EMBL/GenBank/DDBJ databases">
        <title>A deep insight into the sialotranscriptome of adult male and female Cluex tarsalis mosquitoes.</title>
        <authorList>
            <person name="Ribeiro J.M."/>
            <person name="Moreira F."/>
            <person name="Bernard K.A."/>
            <person name="Calvo E."/>
        </authorList>
    </citation>
    <scope>NUCLEOTIDE SEQUENCE</scope>
    <source>
        <strain evidence="15">Kern County</strain>
        <tissue evidence="15">Salivary glands</tissue>
    </source>
</reference>
<evidence type="ECO:0000256" key="11">
    <source>
        <dbReference type="ARBA" id="ARBA00031071"/>
    </source>
</evidence>
<evidence type="ECO:0000256" key="2">
    <source>
        <dbReference type="ARBA" id="ARBA00006776"/>
    </source>
</evidence>
<organism evidence="15">
    <name type="scientific">Culex tarsalis</name>
    <name type="common">Encephalitis mosquito</name>
    <dbReference type="NCBI Taxonomy" id="7177"/>
    <lineage>
        <taxon>Eukaryota</taxon>
        <taxon>Metazoa</taxon>
        <taxon>Ecdysozoa</taxon>
        <taxon>Arthropoda</taxon>
        <taxon>Hexapoda</taxon>
        <taxon>Insecta</taxon>
        <taxon>Pterygota</taxon>
        <taxon>Neoptera</taxon>
        <taxon>Endopterygota</taxon>
        <taxon>Diptera</taxon>
        <taxon>Nematocera</taxon>
        <taxon>Culicoidea</taxon>
        <taxon>Culicidae</taxon>
        <taxon>Culicinae</taxon>
        <taxon>Culicini</taxon>
        <taxon>Culex</taxon>
        <taxon>Culex</taxon>
    </lineage>
</organism>
<evidence type="ECO:0000256" key="4">
    <source>
        <dbReference type="ARBA" id="ARBA00022692"/>
    </source>
</evidence>
<keyword evidence="8 13" id="KW-0472">Membrane</keyword>
<evidence type="ECO:0000256" key="3">
    <source>
        <dbReference type="ARBA" id="ARBA00020280"/>
    </source>
</evidence>
<keyword evidence="7 13" id="KW-1133">Transmembrane helix</keyword>
<evidence type="ECO:0000256" key="5">
    <source>
        <dbReference type="ARBA" id="ARBA00022729"/>
    </source>
</evidence>
<dbReference type="Pfam" id="PF03896">
    <property type="entry name" value="TRAP_alpha"/>
    <property type="match status" value="1"/>
</dbReference>
<evidence type="ECO:0000256" key="13">
    <source>
        <dbReference type="SAM" id="Phobius"/>
    </source>
</evidence>
<dbReference type="EMBL" id="GFDL01009078">
    <property type="protein sequence ID" value="JAV25967.1"/>
    <property type="molecule type" value="Transcribed_RNA"/>
</dbReference>
<comment type="similarity">
    <text evidence="2">Belongs to the TRAP-alpha family.</text>
</comment>
<comment type="subunit">
    <text evidence="10">Heterotetramer of TRAP-alpha, TRAP-beta, TRAP-delta and TRAP-gamma. Interacts with palmitoylated calnexin (CALX), the interaction is required for efficient folding of glycosylated proteins.</text>
</comment>
<evidence type="ECO:0000256" key="8">
    <source>
        <dbReference type="ARBA" id="ARBA00023136"/>
    </source>
</evidence>
<feature type="chain" id="PRO_5012433609" description="Translocon-associated protein subunit alpha" evidence="14">
    <location>
        <begin position="22"/>
        <end position="294"/>
    </location>
</feature>
<feature type="signal peptide" evidence="14">
    <location>
        <begin position="1"/>
        <end position="21"/>
    </location>
</feature>
<evidence type="ECO:0000256" key="1">
    <source>
        <dbReference type="ARBA" id="ARBA00004115"/>
    </source>
</evidence>
<sequence>MKKLLIFALLVLPAVLLTVDGGSRLMAHAAEDELDEELDVEVEGEDASVTGGQTEETETDDEPETTKSPDADTFLLFTRPLYSAGSGSQFELPAGYPVEFLVGFTNKGSDDFIVETVEASFRYPMDFNYFIQNFSAIAYNREIKPGHEATVSYSFLPSESFAGRPFGLNIALNYRDASGNQFSEAVFNETVSIVEVDEGLDGETFFLYVFLAAVVVLLLVLGQQFLGSYGKRKRSPAVRKTVETGTTSTKDVDYEWIPAETLKKIQNSPKGGKVSPKQSPRQRKAKRAVGAGDD</sequence>
<name>A0A1Q3FEI3_CULTA</name>
<dbReference type="GO" id="GO:0005789">
    <property type="term" value="C:endoplasmic reticulum membrane"/>
    <property type="evidence" value="ECO:0007669"/>
    <property type="project" value="UniProtKB-SubCell"/>
</dbReference>
<feature type="region of interest" description="Disordered" evidence="12">
    <location>
        <begin position="263"/>
        <end position="294"/>
    </location>
</feature>
<evidence type="ECO:0000256" key="9">
    <source>
        <dbReference type="ARBA" id="ARBA00025620"/>
    </source>
</evidence>
<comment type="subcellular location">
    <subcellularLocation>
        <location evidence="1">Endoplasmic reticulum membrane</location>
        <topology evidence="1">Single-pass type I membrane protein</topology>
    </subcellularLocation>
</comment>
<evidence type="ECO:0000256" key="7">
    <source>
        <dbReference type="ARBA" id="ARBA00022989"/>
    </source>
</evidence>
<comment type="function">
    <text evidence="9">TRAP proteins are part of a complex whose function is to bind calcium to the ER membrane and thereby regulate the retention of ER resident proteins. May be involved in the recycling of the translocation apparatus after completion of the translocation process or may function as a membrane-bound chaperone facilitating folding of translocated proteins.</text>
</comment>
<dbReference type="PANTHER" id="PTHR12924:SF0">
    <property type="entry name" value="TRANSLOCON-ASSOCIATED PROTEIN SUBUNIT ALPHA"/>
    <property type="match status" value="1"/>
</dbReference>
<feature type="compositionally biased region" description="Acidic residues" evidence="12">
    <location>
        <begin position="34"/>
        <end position="46"/>
    </location>
</feature>
<evidence type="ECO:0000256" key="10">
    <source>
        <dbReference type="ARBA" id="ARBA00025854"/>
    </source>
</evidence>
<proteinExistence type="inferred from homology"/>
<dbReference type="AlphaFoldDB" id="A0A1Q3FEI3"/>
<feature type="region of interest" description="Disordered" evidence="12">
    <location>
        <begin position="34"/>
        <end position="70"/>
    </location>
</feature>
<protein>
    <recommendedName>
        <fullName evidence="3">Translocon-associated protein subunit alpha</fullName>
    </recommendedName>
    <alternativeName>
        <fullName evidence="11">Signal sequence receptor subunit alpha</fullName>
    </alternativeName>
</protein>
<keyword evidence="4 13" id="KW-0812">Transmembrane</keyword>
<evidence type="ECO:0000256" key="14">
    <source>
        <dbReference type="SAM" id="SignalP"/>
    </source>
</evidence>
<dbReference type="PANTHER" id="PTHR12924">
    <property type="entry name" value="TRANSLOCON-ASSOCIATED PROTEIN, ALPHA SUBUNIT"/>
    <property type="match status" value="1"/>
</dbReference>
<evidence type="ECO:0000313" key="15">
    <source>
        <dbReference type="EMBL" id="JAV25967.1"/>
    </source>
</evidence>
<evidence type="ECO:0000256" key="6">
    <source>
        <dbReference type="ARBA" id="ARBA00022824"/>
    </source>
</evidence>
<accession>A0A1Q3FEI3</accession>